<dbReference type="InterPro" id="IPR029058">
    <property type="entry name" value="AB_hydrolase_fold"/>
</dbReference>
<dbReference type="PANTHER" id="PTHR45856:SF24">
    <property type="entry name" value="FUNGAL LIPASE-LIKE DOMAIN-CONTAINING PROTEIN"/>
    <property type="match status" value="1"/>
</dbReference>
<dbReference type="CDD" id="cd00519">
    <property type="entry name" value="Lipase_3"/>
    <property type="match status" value="1"/>
</dbReference>
<name>A0ABT1QSS7_9GAMM</name>
<dbReference type="RefSeq" id="WP_255914504.1">
    <property type="nucleotide sequence ID" value="NZ_JANFQO010000009.1"/>
</dbReference>
<dbReference type="EMBL" id="JANFQO010000009">
    <property type="protein sequence ID" value="MCQ4165348.1"/>
    <property type="molecule type" value="Genomic_DNA"/>
</dbReference>
<dbReference type="InterPro" id="IPR051218">
    <property type="entry name" value="Sec_MonoDiacylglyc_Lipase"/>
</dbReference>
<dbReference type="PANTHER" id="PTHR45856">
    <property type="entry name" value="ALPHA/BETA-HYDROLASES SUPERFAMILY PROTEIN"/>
    <property type="match status" value="1"/>
</dbReference>
<dbReference type="Proteomes" id="UP001165498">
    <property type="component" value="Unassembled WGS sequence"/>
</dbReference>
<evidence type="ECO:0000313" key="3">
    <source>
        <dbReference type="Proteomes" id="UP001165498"/>
    </source>
</evidence>
<evidence type="ECO:0000259" key="1">
    <source>
        <dbReference type="Pfam" id="PF01764"/>
    </source>
</evidence>
<reference evidence="2" key="1">
    <citation type="submission" date="2022-07" db="EMBL/GenBank/DDBJ databases">
        <title>Tahibacter sp., a new gammaproteobacterium isolated from the silt sample collected at pig farm.</title>
        <authorList>
            <person name="Chen H."/>
        </authorList>
    </citation>
    <scope>NUCLEOTIDE SEQUENCE</scope>
    <source>
        <strain evidence="2">P2K</strain>
    </source>
</reference>
<dbReference type="InterPro" id="IPR002921">
    <property type="entry name" value="Fungal_lipase-type"/>
</dbReference>
<comment type="caution">
    <text evidence="2">The sequence shown here is derived from an EMBL/GenBank/DDBJ whole genome shotgun (WGS) entry which is preliminary data.</text>
</comment>
<feature type="domain" description="Fungal lipase-type" evidence="1">
    <location>
        <begin position="121"/>
        <end position="223"/>
    </location>
</feature>
<accession>A0ABT1QSS7</accession>
<sequence>MTATFSTSGSGDAVGQVGMTLASIAYAPDQATIASLLADTSIATQGNWSLAWYASDSGNQVFVAQDKTSGQYAIAIRGSVTDPRTRAFWIDWFGQDLSVFRSALWPYGGAPEGSRVARGSLQGLGSLLTLKNSDGTTLVSFLRAAQRPYLTAVVGHSLGGALATMLAAYLHQEFSPDQNVLDFWPVTFAGPTAGDAAFAGWLETQFAMTNSRYYNSDDVVPHAWQALDWIRHSFPGGPSLPLLLVPPLDGIEGVLKLEKVGYTQPGPGVVLQGVINAGDDWFAEAGLQHSGQNYLALLGAPPVNNGT</sequence>
<proteinExistence type="predicted"/>
<keyword evidence="3" id="KW-1185">Reference proteome</keyword>
<dbReference type="SUPFAM" id="SSF53474">
    <property type="entry name" value="alpha/beta-Hydrolases"/>
    <property type="match status" value="1"/>
</dbReference>
<gene>
    <name evidence="2" type="ORF">NM961_11555</name>
</gene>
<evidence type="ECO:0000313" key="2">
    <source>
        <dbReference type="EMBL" id="MCQ4165348.1"/>
    </source>
</evidence>
<organism evidence="2 3">
    <name type="scientific">Tahibacter harae</name>
    <dbReference type="NCBI Taxonomy" id="2963937"/>
    <lineage>
        <taxon>Bacteria</taxon>
        <taxon>Pseudomonadati</taxon>
        <taxon>Pseudomonadota</taxon>
        <taxon>Gammaproteobacteria</taxon>
        <taxon>Lysobacterales</taxon>
        <taxon>Rhodanobacteraceae</taxon>
        <taxon>Tahibacter</taxon>
    </lineage>
</organism>
<dbReference type="Gene3D" id="3.40.50.1820">
    <property type="entry name" value="alpha/beta hydrolase"/>
    <property type="match status" value="1"/>
</dbReference>
<dbReference type="Pfam" id="PF01764">
    <property type="entry name" value="Lipase_3"/>
    <property type="match status" value="1"/>
</dbReference>
<protein>
    <submittedName>
        <fullName evidence="2">Lipase family protein</fullName>
    </submittedName>
</protein>